<dbReference type="GeneID" id="93577426"/>
<name>A0A1L9UJD3_ASPBC</name>
<evidence type="ECO:0000256" key="2">
    <source>
        <dbReference type="ARBA" id="ARBA00022692"/>
    </source>
</evidence>
<feature type="transmembrane region" description="Helical" evidence="6">
    <location>
        <begin position="119"/>
        <end position="140"/>
    </location>
</feature>
<evidence type="ECO:0000313" key="9">
    <source>
        <dbReference type="Proteomes" id="UP000184499"/>
    </source>
</evidence>
<dbReference type="InterPro" id="IPR049326">
    <property type="entry name" value="Rhodopsin_dom_fungi"/>
</dbReference>
<dbReference type="RefSeq" id="XP_067479029.1">
    <property type="nucleotide sequence ID" value="XM_067624938.1"/>
</dbReference>
<dbReference type="PANTHER" id="PTHR33048:SF158">
    <property type="entry name" value="MEMBRANE PROTEIN PTH11-LIKE, PUTATIVE-RELATED"/>
    <property type="match status" value="1"/>
</dbReference>
<evidence type="ECO:0000256" key="6">
    <source>
        <dbReference type="SAM" id="Phobius"/>
    </source>
</evidence>
<proteinExistence type="inferred from homology"/>
<feature type="transmembrane region" description="Helical" evidence="6">
    <location>
        <begin position="88"/>
        <end position="107"/>
    </location>
</feature>
<accession>A0A1L9UJD3</accession>
<dbReference type="STRING" id="767769.A0A1L9UJD3"/>
<comment type="subcellular location">
    <subcellularLocation>
        <location evidence="1">Membrane</location>
        <topology evidence="1">Multi-pass membrane protein</topology>
    </subcellularLocation>
</comment>
<feature type="transmembrane region" description="Helical" evidence="6">
    <location>
        <begin position="198"/>
        <end position="223"/>
    </location>
</feature>
<dbReference type="PANTHER" id="PTHR33048">
    <property type="entry name" value="PTH11-LIKE INTEGRAL MEMBRANE PROTEIN (AFU_ORTHOLOGUE AFUA_5G11245)"/>
    <property type="match status" value="1"/>
</dbReference>
<gene>
    <name evidence="8" type="ORF">ASPBRDRAFT_43157</name>
</gene>
<feature type="transmembrane region" description="Helical" evidence="6">
    <location>
        <begin position="160"/>
        <end position="186"/>
    </location>
</feature>
<sequence length="459" mass="51055">MVICSDIREISTNSVTKGRDMIQQRLKSGSLPNSSLNHSSLVSNSFTCTPHSSRSSQYQSINSAMSQPTSESVTNFVDPVSISWAGRLSIWLTLPIMVIAFMLRAYVRLKARQMEIDDYLLVLGALGAASFSGTLIPVFLKDIWGRHAWDIPMSSVVPWFYEYSVTAGCLYNISAMFTKISILAFYLRIFSPARRARALIWCGIFFIVLGYMTLTIAMLAWMVPHRGDGGWGSTANVKRMGVASRQLDFTQGLFSVFSDFYVLTIPTGIVSRLNMKTQKKIGVACIFLFGFVSLGCSIAGTVFRYHAMVFTVEDDRWLSVKFEALCVVELNIGVLCACVPVFFVVLRTWKQKTETGFVYLKQRLLTPPGSNNEMVVVLGERQQNPRVFLDIPTGTLSGLKSFFHKVKPDQEDVKSGIRVSHYFELPSIDIDYHAHIRWDSASGSNPSLAGGQGSPRGGD</sequence>
<keyword evidence="4 6" id="KW-0472">Membrane</keyword>
<evidence type="ECO:0000256" key="3">
    <source>
        <dbReference type="ARBA" id="ARBA00022989"/>
    </source>
</evidence>
<dbReference type="Proteomes" id="UP000184499">
    <property type="component" value="Unassembled WGS sequence"/>
</dbReference>
<evidence type="ECO:0000259" key="7">
    <source>
        <dbReference type="Pfam" id="PF20684"/>
    </source>
</evidence>
<evidence type="ECO:0000256" key="5">
    <source>
        <dbReference type="ARBA" id="ARBA00038359"/>
    </source>
</evidence>
<dbReference type="AlphaFoldDB" id="A0A1L9UJD3"/>
<dbReference type="Pfam" id="PF20684">
    <property type="entry name" value="Fung_rhodopsin"/>
    <property type="match status" value="1"/>
</dbReference>
<keyword evidence="9" id="KW-1185">Reference proteome</keyword>
<evidence type="ECO:0000256" key="1">
    <source>
        <dbReference type="ARBA" id="ARBA00004141"/>
    </source>
</evidence>
<feature type="transmembrane region" description="Helical" evidence="6">
    <location>
        <begin position="322"/>
        <end position="346"/>
    </location>
</feature>
<dbReference type="OrthoDB" id="444631at2759"/>
<dbReference type="VEuPathDB" id="FungiDB:ASPBRDRAFT_43157"/>
<protein>
    <recommendedName>
        <fullName evidence="7">Rhodopsin domain-containing protein</fullName>
    </recommendedName>
</protein>
<feature type="transmembrane region" description="Helical" evidence="6">
    <location>
        <begin position="249"/>
        <end position="269"/>
    </location>
</feature>
<organism evidence="8 9">
    <name type="scientific">Aspergillus brasiliensis (strain CBS 101740 / IMI 381727 / IBT 21946)</name>
    <dbReference type="NCBI Taxonomy" id="767769"/>
    <lineage>
        <taxon>Eukaryota</taxon>
        <taxon>Fungi</taxon>
        <taxon>Dikarya</taxon>
        <taxon>Ascomycota</taxon>
        <taxon>Pezizomycotina</taxon>
        <taxon>Eurotiomycetes</taxon>
        <taxon>Eurotiomycetidae</taxon>
        <taxon>Eurotiales</taxon>
        <taxon>Aspergillaceae</taxon>
        <taxon>Aspergillus</taxon>
        <taxon>Aspergillus subgen. Circumdati</taxon>
    </lineage>
</organism>
<evidence type="ECO:0000256" key="4">
    <source>
        <dbReference type="ARBA" id="ARBA00023136"/>
    </source>
</evidence>
<comment type="similarity">
    <text evidence="5">Belongs to the SAT4 family.</text>
</comment>
<dbReference type="InterPro" id="IPR052337">
    <property type="entry name" value="SAT4-like"/>
</dbReference>
<evidence type="ECO:0000313" key="8">
    <source>
        <dbReference type="EMBL" id="OJJ71781.1"/>
    </source>
</evidence>
<dbReference type="OMA" id="SIDMDYH"/>
<dbReference type="GO" id="GO:0016020">
    <property type="term" value="C:membrane"/>
    <property type="evidence" value="ECO:0007669"/>
    <property type="project" value="UniProtKB-SubCell"/>
</dbReference>
<reference evidence="9" key="1">
    <citation type="journal article" date="2017" name="Genome Biol.">
        <title>Comparative genomics reveals high biological diversity and specific adaptations in the industrially and medically important fungal genus Aspergillus.</title>
        <authorList>
            <person name="de Vries R.P."/>
            <person name="Riley R."/>
            <person name="Wiebenga A."/>
            <person name="Aguilar-Osorio G."/>
            <person name="Amillis S."/>
            <person name="Uchima C.A."/>
            <person name="Anderluh G."/>
            <person name="Asadollahi M."/>
            <person name="Askin M."/>
            <person name="Barry K."/>
            <person name="Battaglia E."/>
            <person name="Bayram O."/>
            <person name="Benocci T."/>
            <person name="Braus-Stromeyer S.A."/>
            <person name="Caldana C."/>
            <person name="Canovas D."/>
            <person name="Cerqueira G.C."/>
            <person name="Chen F."/>
            <person name="Chen W."/>
            <person name="Choi C."/>
            <person name="Clum A."/>
            <person name="Dos Santos R.A."/>
            <person name="Damasio A.R."/>
            <person name="Diallinas G."/>
            <person name="Emri T."/>
            <person name="Fekete E."/>
            <person name="Flipphi M."/>
            <person name="Freyberg S."/>
            <person name="Gallo A."/>
            <person name="Gournas C."/>
            <person name="Habgood R."/>
            <person name="Hainaut M."/>
            <person name="Harispe M.L."/>
            <person name="Henrissat B."/>
            <person name="Hilden K.S."/>
            <person name="Hope R."/>
            <person name="Hossain A."/>
            <person name="Karabika E."/>
            <person name="Karaffa L."/>
            <person name="Karanyi Z."/>
            <person name="Krasevec N."/>
            <person name="Kuo A."/>
            <person name="Kusch H."/>
            <person name="LaButti K."/>
            <person name="Lagendijk E.L."/>
            <person name="Lapidus A."/>
            <person name="Levasseur A."/>
            <person name="Lindquist E."/>
            <person name="Lipzen A."/>
            <person name="Logrieco A.F."/>
            <person name="MacCabe A."/>
            <person name="Maekelae M.R."/>
            <person name="Malavazi I."/>
            <person name="Melin P."/>
            <person name="Meyer V."/>
            <person name="Mielnichuk N."/>
            <person name="Miskei M."/>
            <person name="Molnar A.P."/>
            <person name="Mule G."/>
            <person name="Ngan C.Y."/>
            <person name="Orejas M."/>
            <person name="Orosz E."/>
            <person name="Ouedraogo J.P."/>
            <person name="Overkamp K.M."/>
            <person name="Park H.-S."/>
            <person name="Perrone G."/>
            <person name="Piumi F."/>
            <person name="Punt P.J."/>
            <person name="Ram A.F."/>
            <person name="Ramon A."/>
            <person name="Rauscher S."/>
            <person name="Record E."/>
            <person name="Riano-Pachon D.M."/>
            <person name="Robert V."/>
            <person name="Roehrig J."/>
            <person name="Ruller R."/>
            <person name="Salamov A."/>
            <person name="Salih N.S."/>
            <person name="Samson R.A."/>
            <person name="Sandor E."/>
            <person name="Sanguinetti M."/>
            <person name="Schuetze T."/>
            <person name="Sepcic K."/>
            <person name="Shelest E."/>
            <person name="Sherlock G."/>
            <person name="Sophianopoulou V."/>
            <person name="Squina F.M."/>
            <person name="Sun H."/>
            <person name="Susca A."/>
            <person name="Todd R.B."/>
            <person name="Tsang A."/>
            <person name="Unkles S.E."/>
            <person name="van de Wiele N."/>
            <person name="van Rossen-Uffink D."/>
            <person name="Oliveira J.V."/>
            <person name="Vesth T.C."/>
            <person name="Visser J."/>
            <person name="Yu J.-H."/>
            <person name="Zhou M."/>
            <person name="Andersen M.R."/>
            <person name="Archer D.B."/>
            <person name="Baker S.E."/>
            <person name="Benoit I."/>
            <person name="Brakhage A.A."/>
            <person name="Braus G.H."/>
            <person name="Fischer R."/>
            <person name="Frisvad J.C."/>
            <person name="Goldman G.H."/>
            <person name="Houbraken J."/>
            <person name="Oakley B."/>
            <person name="Pocsi I."/>
            <person name="Scazzocchio C."/>
            <person name="Seiboth B."/>
            <person name="vanKuyk P.A."/>
            <person name="Wortman J."/>
            <person name="Dyer P.S."/>
            <person name="Grigoriev I.V."/>
        </authorList>
    </citation>
    <scope>NUCLEOTIDE SEQUENCE [LARGE SCALE GENOMIC DNA]</scope>
    <source>
        <strain evidence="9">CBS 101740 / IMI 381727 / IBT 21946</strain>
    </source>
</reference>
<dbReference type="EMBL" id="KV878684">
    <property type="protein sequence ID" value="OJJ71781.1"/>
    <property type="molecule type" value="Genomic_DNA"/>
</dbReference>
<keyword evidence="2 6" id="KW-0812">Transmembrane</keyword>
<keyword evidence="3 6" id="KW-1133">Transmembrane helix</keyword>
<feature type="transmembrane region" description="Helical" evidence="6">
    <location>
        <begin position="281"/>
        <end position="302"/>
    </location>
</feature>
<feature type="domain" description="Rhodopsin" evidence="7">
    <location>
        <begin position="103"/>
        <end position="346"/>
    </location>
</feature>